<dbReference type="Pfam" id="PF01751">
    <property type="entry name" value="Toprim"/>
    <property type="match status" value="1"/>
</dbReference>
<evidence type="ECO:0000256" key="1">
    <source>
        <dbReference type="ARBA" id="ARBA00000213"/>
    </source>
</evidence>
<dbReference type="GO" id="GO:0043597">
    <property type="term" value="C:cytoplasmic replication fork"/>
    <property type="evidence" value="ECO:0007669"/>
    <property type="project" value="TreeGrafter"/>
</dbReference>
<organism evidence="13 14">
    <name type="scientific">Fibrobacter succinogenes</name>
    <name type="common">Bacteroides succinogenes</name>
    <dbReference type="NCBI Taxonomy" id="833"/>
    <lineage>
        <taxon>Bacteria</taxon>
        <taxon>Pseudomonadati</taxon>
        <taxon>Fibrobacterota</taxon>
        <taxon>Fibrobacteria</taxon>
        <taxon>Fibrobacterales</taxon>
        <taxon>Fibrobacteraceae</taxon>
        <taxon>Fibrobacter</taxon>
    </lineage>
</organism>
<dbReference type="PANTHER" id="PTHR11390:SF21">
    <property type="entry name" value="DNA TOPOISOMERASE 3-ALPHA"/>
    <property type="match status" value="1"/>
</dbReference>
<dbReference type="RefSeq" id="WP_109572431.1">
    <property type="nucleotide sequence ID" value="NZ_UHJL01000001.1"/>
</dbReference>
<evidence type="ECO:0000256" key="2">
    <source>
        <dbReference type="ARBA" id="ARBA00009446"/>
    </source>
</evidence>
<evidence type="ECO:0000259" key="12">
    <source>
        <dbReference type="PROSITE" id="PS52039"/>
    </source>
</evidence>
<evidence type="ECO:0000256" key="6">
    <source>
        <dbReference type="ARBA" id="ARBA00023235"/>
    </source>
</evidence>
<evidence type="ECO:0000256" key="4">
    <source>
        <dbReference type="ARBA" id="ARBA00023029"/>
    </source>
</evidence>
<keyword evidence="4" id="KW-0799">Topoisomerase</keyword>
<dbReference type="InterPro" id="IPR025589">
    <property type="entry name" value="Toprim_C_rpt"/>
</dbReference>
<feature type="region of interest" description="Disordered" evidence="11">
    <location>
        <begin position="461"/>
        <end position="497"/>
    </location>
</feature>
<dbReference type="GO" id="GO:0006265">
    <property type="term" value="P:DNA topological change"/>
    <property type="evidence" value="ECO:0007669"/>
    <property type="project" value="InterPro"/>
</dbReference>
<reference evidence="13 14" key="1">
    <citation type="submission" date="2017-08" db="EMBL/GenBank/DDBJ databases">
        <authorList>
            <person name="de Groot N.N."/>
        </authorList>
    </citation>
    <scope>NUCLEOTIDE SEQUENCE [LARGE SCALE GENOMIC DNA]</scope>
    <source>
        <strain evidence="13 14">HM2</strain>
    </source>
</reference>
<comment type="catalytic activity">
    <reaction evidence="1">
        <text>ATP-independent breakage of single-stranded DNA, followed by passage and rejoining.</text>
        <dbReference type="EC" id="5.6.2.1"/>
    </reaction>
</comment>
<keyword evidence="5" id="KW-0238">DNA-binding</keyword>
<evidence type="ECO:0000256" key="8">
    <source>
        <dbReference type="ARBA" id="ARBA00031985"/>
    </source>
</evidence>
<dbReference type="InterPro" id="IPR006171">
    <property type="entry name" value="TOPRIM_dom"/>
</dbReference>
<evidence type="ECO:0000256" key="3">
    <source>
        <dbReference type="ARBA" id="ARBA00012891"/>
    </source>
</evidence>
<dbReference type="GO" id="GO:0003917">
    <property type="term" value="F:DNA topoisomerase type I (single strand cut, ATP-independent) activity"/>
    <property type="evidence" value="ECO:0007669"/>
    <property type="project" value="UniProtKB-EC"/>
</dbReference>
<evidence type="ECO:0000256" key="5">
    <source>
        <dbReference type="ARBA" id="ARBA00023125"/>
    </source>
</evidence>
<dbReference type="PROSITE" id="PS00396">
    <property type="entry name" value="TOPO_IA_1"/>
    <property type="match status" value="1"/>
</dbReference>
<evidence type="ECO:0000256" key="9">
    <source>
        <dbReference type="ARBA" id="ARBA00032235"/>
    </source>
</evidence>
<name>A0A380RWK1_FIBSU</name>
<feature type="domain" description="Topo IA-type catalytic" evidence="12">
    <location>
        <begin position="157"/>
        <end position="642"/>
    </location>
</feature>
<feature type="compositionally biased region" description="Basic and acidic residues" evidence="11">
    <location>
        <begin position="484"/>
        <end position="494"/>
    </location>
</feature>
<dbReference type="PRINTS" id="PR00417">
    <property type="entry name" value="PRTPISMRASEI"/>
</dbReference>
<dbReference type="Proteomes" id="UP000255423">
    <property type="component" value="Unassembled WGS sequence"/>
</dbReference>
<dbReference type="InterPro" id="IPR013826">
    <property type="entry name" value="Topo_IA_cen_sub3"/>
</dbReference>
<dbReference type="SUPFAM" id="SSF56712">
    <property type="entry name" value="Prokaryotic type I DNA topoisomerase"/>
    <property type="match status" value="1"/>
</dbReference>
<comment type="similarity">
    <text evidence="2">Belongs to the type IA topoisomerase family.</text>
</comment>
<evidence type="ECO:0000256" key="11">
    <source>
        <dbReference type="SAM" id="MobiDB-lite"/>
    </source>
</evidence>
<dbReference type="Gene3D" id="1.10.460.10">
    <property type="entry name" value="Topoisomerase I, domain 2"/>
    <property type="match status" value="1"/>
</dbReference>
<dbReference type="InterPro" id="IPR003601">
    <property type="entry name" value="Topo_IA_2"/>
</dbReference>
<evidence type="ECO:0000313" key="14">
    <source>
        <dbReference type="Proteomes" id="UP000255423"/>
    </source>
</evidence>
<accession>A0A380RWK1</accession>
<protein>
    <recommendedName>
        <fullName evidence="3">DNA topoisomerase</fullName>
        <ecNumber evidence="3">5.6.2.1</ecNumber>
    </recommendedName>
    <alternativeName>
        <fullName evidence="10">Omega-protein</fullName>
    </alternativeName>
    <alternativeName>
        <fullName evidence="9">Relaxing enzyme</fullName>
    </alternativeName>
    <alternativeName>
        <fullName evidence="7">Swivelase</fullName>
    </alternativeName>
    <alternativeName>
        <fullName evidence="8">Untwisting enzyme</fullName>
    </alternativeName>
</protein>
<dbReference type="Gene3D" id="1.10.290.10">
    <property type="entry name" value="Topoisomerase I, domain 4"/>
    <property type="match status" value="1"/>
</dbReference>
<dbReference type="AlphaFoldDB" id="A0A380RWK1"/>
<dbReference type="InterPro" id="IPR003602">
    <property type="entry name" value="Topo_IA_DNA-bd_dom"/>
</dbReference>
<dbReference type="InterPro" id="IPR000380">
    <property type="entry name" value="Topo_IA"/>
</dbReference>
<keyword evidence="6 13" id="KW-0413">Isomerase</keyword>
<dbReference type="InterPro" id="IPR034144">
    <property type="entry name" value="TOPRIM_TopoIII"/>
</dbReference>
<dbReference type="SMART" id="SM00437">
    <property type="entry name" value="TOP1Ac"/>
    <property type="match status" value="1"/>
</dbReference>
<proteinExistence type="inferred from homology"/>
<evidence type="ECO:0000313" key="13">
    <source>
        <dbReference type="EMBL" id="SUQ19943.1"/>
    </source>
</evidence>
<dbReference type="InterPro" id="IPR013825">
    <property type="entry name" value="Topo_IA_cen_sub2"/>
</dbReference>
<dbReference type="Gene3D" id="3.40.50.140">
    <property type="match status" value="1"/>
</dbReference>
<dbReference type="Gene3D" id="2.70.20.10">
    <property type="entry name" value="Topoisomerase I, domain 3"/>
    <property type="match status" value="1"/>
</dbReference>
<dbReference type="Pfam" id="PF13342">
    <property type="entry name" value="Toprim_Crpt"/>
    <property type="match status" value="4"/>
</dbReference>
<dbReference type="InterPro" id="IPR023406">
    <property type="entry name" value="Topo_IA_AS"/>
</dbReference>
<dbReference type="PROSITE" id="PS52039">
    <property type="entry name" value="TOPO_IA_2"/>
    <property type="match status" value="1"/>
</dbReference>
<dbReference type="GO" id="GO:0006310">
    <property type="term" value="P:DNA recombination"/>
    <property type="evidence" value="ECO:0007669"/>
    <property type="project" value="TreeGrafter"/>
</dbReference>
<dbReference type="EC" id="5.6.2.1" evidence="3"/>
<evidence type="ECO:0000256" key="10">
    <source>
        <dbReference type="ARBA" id="ARBA00032877"/>
    </source>
</evidence>
<dbReference type="CDD" id="cd03362">
    <property type="entry name" value="TOPRIM_TopoIA_TopoIII"/>
    <property type="match status" value="1"/>
</dbReference>
<dbReference type="PANTHER" id="PTHR11390">
    <property type="entry name" value="PROKARYOTIC DNA TOPOISOMERASE"/>
    <property type="match status" value="1"/>
</dbReference>
<dbReference type="Pfam" id="PF01131">
    <property type="entry name" value="Topoisom_bac"/>
    <property type="match status" value="1"/>
</dbReference>
<sequence>MILLVAEKPSVANQHYKPMLERIEGEKFTQGDGCLIGKNHCITWCVGHLITLAPLDAYPGFEGGWRLSNLPLLPEKFKLMEIESTRKQLAVVRDMMARADVLVNGADAGREGNLIFDLILDYTPDFRKKQIKRLWVNSYVAKDLDKAWKNLEDATERLNLSYAARLRQRADWMVGLNATRAYTLTAGRGKMISVGRVQTPTLNLVVERDAIVEQFKELFYYSVVGTWKGFQAQLVKSETKEEKGDSGTPVDEKVAADKQSNLKVAIFEKEEPAQAVIDKCSPPEEATIAKVDIQQKKQFPQKPFDLTELQKEGNKRFKYSAQQVLDCAQNLYEKKLLTYPRTDSQYLPDTMQQEAYALAQKLATPQEKSVMRDGNENFVFINSSKVTDHFAIIPTGEEPQNLPEMEENIYKLAKERFVQAWLKPYVWSEMEVLLDAANAEIFRLKLKRNEDLGFRALVKEEKKKPSKKKKGDAGTESGMTSDAKGADSEGKGDGDDITNIVESFPEWNLGDHAPFDSLELQKKKKSKPKYFTEATLLAAMKTAGKQIENEELAEAMKERGLGTPATQAGIIETLKKRGFIEAQKNYLVSTQRGREVIALMDEKVKSPEMTGEWEFKLSQVEKGKLTPIEFRDGIVNYVKELFEHLRQKYGSQFERETVTDAIPCPKCSSPLEIAPWGYVCKNEECGFKAGHTIAGRTLSHAEMRTLLRTGKSDLLSGFKSKKGTTFSATLTLGDDGNIGFEFSDDARAKTPTNYKCPKCGKTLLDSGNRLICEGSDVTTSNNENGDPTLTPDTAPTCDFVFYKTIAGHAMSDTEIAELFSNGTTEIISGFLTKKGTTFNAKVVWDKDFKATFAFENDGHFHGTETKFNCPLCKKKLEENKNAIFCPACNFTLFKSVAGKKLRVADIKALLTGGKTELLTGFKSKKGTEFDAYLKLGEDGRTNFEFVHRDLPCPCCGDQLRFRSGTTTQTPNGEVQTLAAYVCMNPACNYGIPKTFFKREFSDEEVETLLKNKSTPILEPFKKNDTTFRAALELREGGKIAFNKLTVEVIEKKK</sequence>
<dbReference type="GO" id="GO:0006281">
    <property type="term" value="P:DNA repair"/>
    <property type="evidence" value="ECO:0007669"/>
    <property type="project" value="TreeGrafter"/>
</dbReference>
<evidence type="ECO:0000256" key="7">
    <source>
        <dbReference type="ARBA" id="ARBA00030003"/>
    </source>
</evidence>
<dbReference type="EMBL" id="UHJL01000001">
    <property type="protein sequence ID" value="SUQ19943.1"/>
    <property type="molecule type" value="Genomic_DNA"/>
</dbReference>
<gene>
    <name evidence="13" type="ORF">SAMN05661053_1191</name>
</gene>
<dbReference type="GO" id="GO:0003677">
    <property type="term" value="F:DNA binding"/>
    <property type="evidence" value="ECO:0007669"/>
    <property type="project" value="UniProtKB-KW"/>
</dbReference>
<dbReference type="SMART" id="SM00436">
    <property type="entry name" value="TOP1Bc"/>
    <property type="match status" value="1"/>
</dbReference>
<dbReference type="InterPro" id="IPR023405">
    <property type="entry name" value="Topo_IA_core_domain"/>
</dbReference>
<dbReference type="InterPro" id="IPR013497">
    <property type="entry name" value="Topo_IA_cen"/>
</dbReference>
<dbReference type="InterPro" id="IPR013824">
    <property type="entry name" value="Topo_IA_cen_sub1"/>
</dbReference>